<comment type="caution">
    <text evidence="2">The sequence shown here is derived from an EMBL/GenBank/DDBJ whole genome shotgun (WGS) entry which is preliminary data.</text>
</comment>
<dbReference type="Proteomes" id="UP000265742">
    <property type="component" value="Unassembled WGS sequence"/>
</dbReference>
<dbReference type="GO" id="GO:0003700">
    <property type="term" value="F:DNA-binding transcription factor activity"/>
    <property type="evidence" value="ECO:0007669"/>
    <property type="project" value="InterPro"/>
</dbReference>
<dbReference type="AlphaFoldDB" id="A0A3A1TYM3"/>
<proteinExistence type="predicted"/>
<accession>A0A3A1TYM3</accession>
<dbReference type="InterPro" id="IPR036390">
    <property type="entry name" value="WH_DNA-bd_sf"/>
</dbReference>
<evidence type="ECO:0000313" key="3">
    <source>
        <dbReference type="Proteomes" id="UP000265742"/>
    </source>
</evidence>
<dbReference type="Pfam" id="PF12802">
    <property type="entry name" value="MarR_2"/>
    <property type="match status" value="1"/>
</dbReference>
<dbReference type="InterPro" id="IPR000835">
    <property type="entry name" value="HTH_MarR-typ"/>
</dbReference>
<dbReference type="SUPFAM" id="SSF46785">
    <property type="entry name" value="Winged helix' DNA-binding domain"/>
    <property type="match status" value="1"/>
</dbReference>
<feature type="domain" description="HTH marR-type" evidence="1">
    <location>
        <begin position="20"/>
        <end position="150"/>
    </location>
</feature>
<gene>
    <name evidence="2" type="ORF">D1781_09535</name>
</gene>
<dbReference type="EMBL" id="QXTG01000002">
    <property type="protein sequence ID" value="RIX27775.1"/>
    <property type="molecule type" value="Genomic_DNA"/>
</dbReference>
<keyword evidence="3" id="KW-1185">Reference proteome</keyword>
<dbReference type="Gene3D" id="1.10.10.10">
    <property type="entry name" value="Winged helix-like DNA-binding domain superfamily/Winged helix DNA-binding domain"/>
    <property type="match status" value="1"/>
</dbReference>
<dbReference type="InterPro" id="IPR036388">
    <property type="entry name" value="WH-like_DNA-bd_sf"/>
</dbReference>
<dbReference type="GO" id="GO:0006950">
    <property type="term" value="P:response to stress"/>
    <property type="evidence" value="ECO:0007669"/>
    <property type="project" value="TreeGrafter"/>
</dbReference>
<evidence type="ECO:0000259" key="1">
    <source>
        <dbReference type="PROSITE" id="PS50995"/>
    </source>
</evidence>
<dbReference type="PROSITE" id="PS50995">
    <property type="entry name" value="HTH_MARR_2"/>
    <property type="match status" value="1"/>
</dbReference>
<dbReference type="PANTHER" id="PTHR33164">
    <property type="entry name" value="TRANSCRIPTIONAL REGULATOR, MARR FAMILY"/>
    <property type="match status" value="1"/>
</dbReference>
<name>A0A3A1TYM3_9MICO</name>
<protein>
    <submittedName>
        <fullName evidence="2">MarR family transcriptional regulator</fullName>
    </submittedName>
</protein>
<dbReference type="InterPro" id="IPR039422">
    <property type="entry name" value="MarR/SlyA-like"/>
</dbReference>
<sequence length="155" mass="17158">MSSFATVSAVDTDQAIDSINDSFDRLVIGARRTIRRSAAALAADLQPAAWPVFREVVRAERVQVGAIVSALEMDKGAVSRYLKDLREHGLVESARDEHDARIVWITATADARDRVAALAAEQRVRMHQALAGWSEEDIERFAELLDRFSRPAAVE</sequence>
<evidence type="ECO:0000313" key="2">
    <source>
        <dbReference type="EMBL" id="RIX27775.1"/>
    </source>
</evidence>
<reference evidence="3" key="1">
    <citation type="submission" date="2018-09" db="EMBL/GenBank/DDBJ databases">
        <authorList>
            <person name="Kim I."/>
        </authorList>
    </citation>
    <scope>NUCLEOTIDE SEQUENCE [LARGE SCALE GENOMIC DNA]</scope>
    <source>
        <strain evidence="3">DD4a</strain>
    </source>
</reference>
<organism evidence="2 3">
    <name type="scientific">Amnibacterium setariae</name>
    <dbReference type="NCBI Taxonomy" id="2306585"/>
    <lineage>
        <taxon>Bacteria</taxon>
        <taxon>Bacillati</taxon>
        <taxon>Actinomycetota</taxon>
        <taxon>Actinomycetes</taxon>
        <taxon>Micrococcales</taxon>
        <taxon>Microbacteriaceae</taxon>
        <taxon>Amnibacterium</taxon>
    </lineage>
</organism>
<dbReference type="PANTHER" id="PTHR33164:SF43">
    <property type="entry name" value="HTH-TYPE TRANSCRIPTIONAL REPRESSOR YETL"/>
    <property type="match status" value="1"/>
</dbReference>
<dbReference type="SMART" id="SM00347">
    <property type="entry name" value="HTH_MARR"/>
    <property type="match status" value="1"/>
</dbReference>